<feature type="transmembrane region" description="Helical" evidence="1">
    <location>
        <begin position="103"/>
        <end position="122"/>
    </location>
</feature>
<name>A0A380BF91_SPOPA</name>
<dbReference type="AlphaFoldDB" id="A0A380BF91"/>
<feature type="transmembrane region" description="Helical" evidence="1">
    <location>
        <begin position="78"/>
        <end position="97"/>
    </location>
</feature>
<feature type="transmembrane region" description="Helical" evidence="1">
    <location>
        <begin position="53"/>
        <end position="71"/>
    </location>
</feature>
<dbReference type="OrthoDB" id="2728818at2"/>
<dbReference type="EMBL" id="UGYZ01000002">
    <property type="protein sequence ID" value="SUJ00521.1"/>
    <property type="molecule type" value="Genomic_DNA"/>
</dbReference>
<evidence type="ECO:0000313" key="3">
    <source>
        <dbReference type="Proteomes" id="UP000254519"/>
    </source>
</evidence>
<dbReference type="RefSeq" id="WP_115360389.1">
    <property type="nucleotide sequence ID" value="NZ_CP038012.1"/>
</dbReference>
<sequence length="284" mass="31729">MYGELIIGLNMVFNFTILSFANKMQNVKIGLARLCLASFVGAIPVVFFPVSFWTILVAFISMTVVAFGKSFEPWKKSASMVLIGTLFAGGLLTALQYNVRILGGYQAVIIYAGIAYFALYLIKIKWLDVRTSQHVSELLANSTLHIWGSEIPLTVFVDSGNSCTEPLSGYPVHFIALHAVENYIPHSLKKALFSWNPQGPSTLVDFPEVYRKELRLVRLLTVQGKSWAVGIKYDDWSIEGGGKLDQGFIVITKEDRRYPEGAHVILHVSAMEKIIGERRKEHAK</sequence>
<evidence type="ECO:0000313" key="2">
    <source>
        <dbReference type="EMBL" id="SUJ00521.1"/>
    </source>
</evidence>
<gene>
    <name evidence="2" type="ORF">NCTC4822_00965</name>
</gene>
<dbReference type="GO" id="GO:0006508">
    <property type="term" value="P:proteolysis"/>
    <property type="evidence" value="ECO:0007669"/>
    <property type="project" value="InterPro"/>
</dbReference>
<dbReference type="InterPro" id="IPR005081">
    <property type="entry name" value="SpoIIGA"/>
</dbReference>
<keyword evidence="1" id="KW-0812">Transmembrane</keyword>
<feature type="transmembrane region" description="Helical" evidence="1">
    <location>
        <begin position="6"/>
        <end position="22"/>
    </location>
</feature>
<dbReference type="Proteomes" id="UP000254519">
    <property type="component" value="Unassembled WGS sequence"/>
</dbReference>
<organism evidence="2 3">
    <name type="scientific">Sporosarcina pasteurii</name>
    <name type="common">Bacillus pasteurii</name>
    <dbReference type="NCBI Taxonomy" id="1474"/>
    <lineage>
        <taxon>Bacteria</taxon>
        <taxon>Bacillati</taxon>
        <taxon>Bacillota</taxon>
        <taxon>Bacilli</taxon>
        <taxon>Bacillales</taxon>
        <taxon>Caryophanaceae</taxon>
        <taxon>Sporosarcina</taxon>
    </lineage>
</organism>
<keyword evidence="1" id="KW-1133">Transmembrane helix</keyword>
<dbReference type="Pfam" id="PF03419">
    <property type="entry name" value="Peptidase_U4"/>
    <property type="match status" value="1"/>
</dbReference>
<protein>
    <submittedName>
        <fullName evidence="2">Sigma-E processing peptidase SpoIIGA</fullName>
    </submittedName>
</protein>
<evidence type="ECO:0000256" key="1">
    <source>
        <dbReference type="SAM" id="Phobius"/>
    </source>
</evidence>
<dbReference type="GO" id="GO:0030436">
    <property type="term" value="P:asexual sporulation"/>
    <property type="evidence" value="ECO:0007669"/>
    <property type="project" value="InterPro"/>
</dbReference>
<reference evidence="2 3" key="1">
    <citation type="submission" date="2018-06" db="EMBL/GenBank/DDBJ databases">
        <authorList>
            <consortium name="Pathogen Informatics"/>
            <person name="Doyle S."/>
        </authorList>
    </citation>
    <scope>NUCLEOTIDE SEQUENCE [LARGE SCALE GENOMIC DNA]</scope>
    <source>
        <strain evidence="3">ATCC 11859 / DSM 33 / NCIB 8841 / NCTC 4822</strain>
    </source>
</reference>
<keyword evidence="1" id="KW-0472">Membrane</keyword>
<proteinExistence type="predicted"/>
<accession>A0A380BF91</accession>
<dbReference type="GO" id="GO:0004190">
    <property type="term" value="F:aspartic-type endopeptidase activity"/>
    <property type="evidence" value="ECO:0007669"/>
    <property type="project" value="InterPro"/>
</dbReference>
<keyword evidence="3" id="KW-1185">Reference proteome</keyword>
<feature type="transmembrane region" description="Helical" evidence="1">
    <location>
        <begin position="29"/>
        <end position="47"/>
    </location>
</feature>